<dbReference type="SUPFAM" id="SSF50621">
    <property type="entry name" value="Alanine racemase C-terminal domain-like"/>
    <property type="match status" value="1"/>
</dbReference>
<dbReference type="PROSITE" id="PS00878">
    <property type="entry name" value="ODR_DC_2_1"/>
    <property type="match status" value="1"/>
</dbReference>
<evidence type="ECO:0000256" key="10">
    <source>
        <dbReference type="PIRSR" id="PIRSR600183-50"/>
    </source>
</evidence>
<comment type="similarity">
    <text evidence="2">Belongs to the Orn/Lys/Arg decarboxylase class-II family.</text>
</comment>
<accession>A0AA43QJU5</accession>
<dbReference type="FunFam" id="3.20.20.10:FF:000005">
    <property type="entry name" value="Ornithine decarboxylase"/>
    <property type="match status" value="1"/>
</dbReference>
<dbReference type="CDD" id="cd00622">
    <property type="entry name" value="PLPDE_III_ODC"/>
    <property type="match status" value="1"/>
</dbReference>
<organism evidence="12 13">
    <name type="scientific">Ramalina farinacea</name>
    <dbReference type="NCBI Taxonomy" id="258253"/>
    <lineage>
        <taxon>Eukaryota</taxon>
        <taxon>Fungi</taxon>
        <taxon>Dikarya</taxon>
        <taxon>Ascomycota</taxon>
        <taxon>Pezizomycotina</taxon>
        <taxon>Lecanoromycetes</taxon>
        <taxon>OSLEUM clade</taxon>
        <taxon>Lecanoromycetidae</taxon>
        <taxon>Lecanorales</taxon>
        <taxon>Lecanorineae</taxon>
        <taxon>Ramalinaceae</taxon>
        <taxon>Ramalina</taxon>
    </lineage>
</organism>
<evidence type="ECO:0000256" key="9">
    <source>
        <dbReference type="ARBA" id="ARBA00049127"/>
    </source>
</evidence>
<dbReference type="EMBL" id="JAPUFD010000006">
    <property type="protein sequence ID" value="MDI1487836.1"/>
    <property type="molecule type" value="Genomic_DNA"/>
</dbReference>
<evidence type="ECO:0000313" key="12">
    <source>
        <dbReference type="EMBL" id="MDI1487836.1"/>
    </source>
</evidence>
<comment type="caution">
    <text evidence="12">The sequence shown here is derived from an EMBL/GenBank/DDBJ whole genome shotgun (WGS) entry which is preliminary data.</text>
</comment>
<dbReference type="InterPro" id="IPR022653">
    <property type="entry name" value="De-COase2_pyr-phos_BS"/>
</dbReference>
<dbReference type="Pfam" id="PF02784">
    <property type="entry name" value="Orn_Arg_deC_N"/>
    <property type="match status" value="1"/>
</dbReference>
<dbReference type="Gene3D" id="3.20.20.10">
    <property type="entry name" value="Alanine racemase"/>
    <property type="match status" value="1"/>
</dbReference>
<gene>
    <name evidence="12" type="primary">SPE1_3</name>
    <name evidence="12" type="ORF">OHK93_007109</name>
</gene>
<dbReference type="InterPro" id="IPR022644">
    <property type="entry name" value="De-COase2_N"/>
</dbReference>
<feature type="active site" description="Proton donor" evidence="10">
    <location>
        <position position="357"/>
    </location>
</feature>
<dbReference type="Proteomes" id="UP001161017">
    <property type="component" value="Unassembled WGS sequence"/>
</dbReference>
<comment type="cofactor">
    <cofactor evidence="1 10">
        <name>pyridoxal 5'-phosphate</name>
        <dbReference type="ChEBI" id="CHEBI:597326"/>
    </cofactor>
</comment>
<dbReference type="PANTHER" id="PTHR11482">
    <property type="entry name" value="ARGININE/DIAMINOPIMELATE/ORNITHINE DECARBOXYLASE"/>
    <property type="match status" value="1"/>
</dbReference>
<keyword evidence="3" id="KW-0210">Decarboxylase</keyword>
<dbReference type="PANTHER" id="PTHR11482:SF6">
    <property type="entry name" value="ORNITHINE DECARBOXYLASE 1-RELATED"/>
    <property type="match status" value="1"/>
</dbReference>
<evidence type="ECO:0000256" key="3">
    <source>
        <dbReference type="ARBA" id="ARBA00022793"/>
    </source>
</evidence>
<proteinExistence type="inferred from homology"/>
<evidence type="ECO:0000256" key="8">
    <source>
        <dbReference type="ARBA" id="ARBA00046672"/>
    </source>
</evidence>
<dbReference type="EC" id="4.1.1.17" evidence="7"/>
<dbReference type="PRINTS" id="PR01182">
    <property type="entry name" value="ORNDCRBXLASE"/>
</dbReference>
<evidence type="ECO:0000256" key="6">
    <source>
        <dbReference type="ARBA" id="ARBA00034115"/>
    </source>
</evidence>
<dbReference type="InterPro" id="IPR022657">
    <property type="entry name" value="De-COase2_CS"/>
</dbReference>
<dbReference type="InterPro" id="IPR029066">
    <property type="entry name" value="PLP-binding_barrel"/>
</dbReference>
<evidence type="ECO:0000256" key="2">
    <source>
        <dbReference type="ARBA" id="ARBA00008872"/>
    </source>
</evidence>
<dbReference type="Gene3D" id="2.40.37.10">
    <property type="entry name" value="Lyase, Ornithine Decarboxylase, Chain A, domain 1"/>
    <property type="match status" value="1"/>
</dbReference>
<dbReference type="PRINTS" id="PR01179">
    <property type="entry name" value="ODADCRBXLASE"/>
</dbReference>
<feature type="domain" description="Orn/DAP/Arg decarboxylase 2 N-terminal" evidence="11">
    <location>
        <begin position="57"/>
        <end position="285"/>
    </location>
</feature>
<evidence type="ECO:0000256" key="7">
    <source>
        <dbReference type="ARBA" id="ARBA00034138"/>
    </source>
</evidence>
<dbReference type="SUPFAM" id="SSF51419">
    <property type="entry name" value="PLP-binding barrel"/>
    <property type="match status" value="1"/>
</dbReference>
<evidence type="ECO:0000313" key="13">
    <source>
        <dbReference type="Proteomes" id="UP001161017"/>
    </source>
</evidence>
<evidence type="ECO:0000256" key="1">
    <source>
        <dbReference type="ARBA" id="ARBA00001933"/>
    </source>
</evidence>
<dbReference type="GO" id="GO:0005737">
    <property type="term" value="C:cytoplasm"/>
    <property type="evidence" value="ECO:0007669"/>
    <property type="project" value="TreeGrafter"/>
</dbReference>
<comment type="subunit">
    <text evidence="8">Homodimer. Only the dimer is catalytically active, as the active sites are constructed of residues from both monomers.</text>
</comment>
<dbReference type="AlphaFoldDB" id="A0AA43QJU5"/>
<name>A0AA43QJU5_9LECA</name>
<feature type="modified residue" description="N6-(pyridoxal phosphate)lysine" evidence="10">
    <location>
        <position position="80"/>
    </location>
</feature>
<evidence type="ECO:0000256" key="4">
    <source>
        <dbReference type="ARBA" id="ARBA00022898"/>
    </source>
</evidence>
<comment type="pathway">
    <text evidence="6">Amine and polyamine biosynthesis; putrescine biosynthesis via L-ornithine pathway; putrescine from L-ornithine: step 1/1.</text>
</comment>
<comment type="catalytic activity">
    <reaction evidence="9">
        <text>L-ornithine + H(+) = putrescine + CO2</text>
        <dbReference type="Rhea" id="RHEA:22964"/>
        <dbReference type="ChEBI" id="CHEBI:15378"/>
        <dbReference type="ChEBI" id="CHEBI:16526"/>
        <dbReference type="ChEBI" id="CHEBI:46911"/>
        <dbReference type="ChEBI" id="CHEBI:326268"/>
        <dbReference type="EC" id="4.1.1.17"/>
    </reaction>
</comment>
<keyword evidence="5 12" id="KW-0456">Lyase</keyword>
<reference evidence="12" key="1">
    <citation type="journal article" date="2023" name="Genome Biol. Evol.">
        <title>First Whole Genome Sequence and Flow Cytometry Genome Size Data for the Lichen-Forming Fungus Ramalina farinacea (Ascomycota).</title>
        <authorList>
            <person name="Llewellyn T."/>
            <person name="Mian S."/>
            <person name="Hill R."/>
            <person name="Leitch I.J."/>
            <person name="Gaya E."/>
        </authorList>
    </citation>
    <scope>NUCLEOTIDE SEQUENCE</scope>
    <source>
        <strain evidence="12">LIQ254RAFAR</strain>
    </source>
</reference>
<protein>
    <recommendedName>
        <fullName evidence="7">ornithine decarboxylase</fullName>
        <ecNumber evidence="7">4.1.1.17</ecNumber>
    </recommendedName>
</protein>
<evidence type="ECO:0000259" key="11">
    <source>
        <dbReference type="Pfam" id="PF02784"/>
    </source>
</evidence>
<dbReference type="GO" id="GO:0033387">
    <property type="term" value="P:putrescine biosynthetic process from arginine, via ornithine"/>
    <property type="evidence" value="ECO:0007669"/>
    <property type="project" value="TreeGrafter"/>
</dbReference>
<sequence length="419" mass="46751">MELMTLPDSASRKDFIVENGKSYASSFIEEKLKEHLRSYNSDTCENGEESFFVADMGEVYRQFLRWRRHLGKVQPFYAVKCNPDKEVLRLLALLGTGFDCSSRGEIEQVLSIGLDPSRIIFANPCKPPSHLRYARRKGVGKLTFDSADELYKIKKIFADAELVLRIVTEDSSSVCPFSHKFGAPLKSTRRLLEIARELELNVVGVSFHVGSGATDPQVFVQAVQDSRAVFNQALDLGFSPNLLDIGGGFSGESFDAMSQILSEALNTYFSGDIQLIAEPGRYFVSSAFILASNIIARRDVVNEGGHKDYMLYMSDGVYGSFMDCLLSHWRREPRILTSACDKSSSAAINYSIWGPTCDGVDRIIENASFHTLLDIGDWLYFQDMGAYTICLSTSFNGFTCDRRICYVSSEPAASAMLTY</sequence>
<dbReference type="InterPro" id="IPR002433">
    <property type="entry name" value="Orn_de-COase"/>
</dbReference>
<dbReference type="InterPro" id="IPR009006">
    <property type="entry name" value="Ala_racemase/Decarboxylase_C"/>
</dbReference>
<evidence type="ECO:0000256" key="5">
    <source>
        <dbReference type="ARBA" id="ARBA00023239"/>
    </source>
</evidence>
<dbReference type="GO" id="GO:0004586">
    <property type="term" value="F:ornithine decarboxylase activity"/>
    <property type="evidence" value="ECO:0007669"/>
    <property type="project" value="UniProtKB-EC"/>
</dbReference>
<keyword evidence="4 10" id="KW-0663">Pyridoxal phosphate</keyword>
<dbReference type="InterPro" id="IPR000183">
    <property type="entry name" value="Orn/DAP/Arg_de-COase"/>
</dbReference>
<dbReference type="PROSITE" id="PS00879">
    <property type="entry name" value="ODR_DC_2_2"/>
    <property type="match status" value="1"/>
</dbReference>
<keyword evidence="13" id="KW-1185">Reference proteome</keyword>